<evidence type="ECO:0000256" key="4">
    <source>
        <dbReference type="ARBA" id="ARBA00023115"/>
    </source>
</evidence>
<dbReference type="InterPro" id="IPR022653">
    <property type="entry name" value="De-COase2_pyr-phos_BS"/>
</dbReference>
<dbReference type="PANTHER" id="PTHR11482:SF56">
    <property type="entry name" value="ANTIZYME INHIBITOR 1"/>
    <property type="match status" value="1"/>
</dbReference>
<dbReference type="GO" id="GO:0006596">
    <property type="term" value="P:polyamine biosynthetic process"/>
    <property type="evidence" value="ECO:0007669"/>
    <property type="project" value="UniProtKB-KW"/>
</dbReference>
<dbReference type="InterPro" id="IPR029066">
    <property type="entry name" value="PLP-binding_barrel"/>
</dbReference>
<evidence type="ECO:0000256" key="6">
    <source>
        <dbReference type="ARBA" id="ARBA00037173"/>
    </source>
</evidence>
<dbReference type="SUPFAM" id="SSF51419">
    <property type="entry name" value="PLP-binding barrel"/>
    <property type="match status" value="1"/>
</dbReference>
<evidence type="ECO:0000256" key="2">
    <source>
        <dbReference type="ARBA" id="ARBA00008872"/>
    </source>
</evidence>
<dbReference type="PRINTS" id="PR01179">
    <property type="entry name" value="ODADCRBXLASE"/>
</dbReference>
<evidence type="ECO:0000256" key="3">
    <source>
        <dbReference type="ARBA" id="ARBA00022898"/>
    </source>
</evidence>
<dbReference type="PROSITE" id="PS00878">
    <property type="entry name" value="ODR_DC_2_1"/>
    <property type="match status" value="1"/>
</dbReference>
<sequence>MSLARVRDRVREWKLALPRVAPHYALKCNDDPVLLRLLAQNEDFGFDCASKEQLEAALEIVGSERIVYSNPVLTRNVLRHALKADASTIFFESESELSRIAVNRPDANLILRICVRRPHSMDDTCDFNASMGCDPFDEAPVLLESAYLLGARVVGIAFNLGADNSSDPRDFAIGIEIARKLFATAHSFGHEMSVLSIGGGFPASYSPCSSKPSFAQIANLINEALDEVFPVHEFPSLRVIAQPGRFFASAAFTLITNVIGKRVVDASAVSHDQFYTESQRGFVYQTNEGFYGAFGCRLAAACEPQSKPLFEDSEEDEGYYASVIGPTLDKFDMIEQSCRYRELSVGDWLEWPQMGAYSMGNRGTLGDLDQPQPAVYYFAGHKDWERISSPDSMSLAADIEEDDDSLCSSDSAIDCDFFYNFSLQ</sequence>
<dbReference type="InterPro" id="IPR022643">
    <property type="entry name" value="De-COase2_C"/>
</dbReference>
<dbReference type="FunFam" id="3.20.20.10:FF:000008">
    <property type="entry name" value="Ornithine decarboxylase"/>
    <property type="match status" value="1"/>
</dbReference>
<gene>
    <name evidence="10" type="ORF">L596_008560</name>
</gene>
<dbReference type="Pfam" id="PF00278">
    <property type="entry name" value="Orn_DAP_Arg_deC"/>
    <property type="match status" value="1"/>
</dbReference>
<dbReference type="SUPFAM" id="SSF50621">
    <property type="entry name" value="Alanine racemase C-terminal domain-like"/>
    <property type="match status" value="1"/>
</dbReference>
<organism evidence="10 11">
    <name type="scientific">Steinernema carpocapsae</name>
    <name type="common">Entomopathogenic nematode</name>
    <dbReference type="NCBI Taxonomy" id="34508"/>
    <lineage>
        <taxon>Eukaryota</taxon>
        <taxon>Metazoa</taxon>
        <taxon>Ecdysozoa</taxon>
        <taxon>Nematoda</taxon>
        <taxon>Chromadorea</taxon>
        <taxon>Rhabditida</taxon>
        <taxon>Tylenchina</taxon>
        <taxon>Panagrolaimomorpha</taxon>
        <taxon>Strongyloidoidea</taxon>
        <taxon>Steinernematidae</taxon>
        <taxon>Steinernema</taxon>
    </lineage>
</organism>
<dbReference type="GO" id="GO:0016831">
    <property type="term" value="F:carboxy-lyase activity"/>
    <property type="evidence" value="ECO:0007669"/>
    <property type="project" value="UniProtKB-ARBA"/>
</dbReference>
<dbReference type="Gene3D" id="3.20.20.10">
    <property type="entry name" value="Alanine racemase"/>
    <property type="match status" value="1"/>
</dbReference>
<evidence type="ECO:0000259" key="9">
    <source>
        <dbReference type="Pfam" id="PF02784"/>
    </source>
</evidence>
<proteinExistence type="inferred from homology"/>
<feature type="domain" description="Orn/DAP/Arg decarboxylase 2 N-terminal" evidence="9">
    <location>
        <begin position="3"/>
        <end position="248"/>
    </location>
</feature>
<evidence type="ECO:0000313" key="10">
    <source>
        <dbReference type="EMBL" id="TKR94249.1"/>
    </source>
</evidence>
<evidence type="ECO:0000256" key="7">
    <source>
        <dbReference type="RuleBase" id="RU003737"/>
    </source>
</evidence>
<dbReference type="InterPro" id="IPR009006">
    <property type="entry name" value="Ala_racemase/Decarboxylase_C"/>
</dbReference>
<protein>
    <recommendedName>
        <fullName evidence="12">Orn/DAP/Arg decarboxylase 2 N-terminal domain-containing protein</fullName>
    </recommendedName>
</protein>
<dbReference type="Gene3D" id="2.40.37.10">
    <property type="entry name" value="Lyase, Ornithine Decarboxylase, Chain A, domain 1"/>
    <property type="match status" value="1"/>
</dbReference>
<evidence type="ECO:0000313" key="11">
    <source>
        <dbReference type="Proteomes" id="UP000298663"/>
    </source>
</evidence>
<keyword evidence="11" id="KW-1185">Reference proteome</keyword>
<dbReference type="AlphaFoldDB" id="A0A4U5PCV3"/>
<keyword evidence="3" id="KW-0663">Pyridoxal phosphate</keyword>
<dbReference type="PRINTS" id="PR01182">
    <property type="entry name" value="ORNDCRBXLASE"/>
</dbReference>
<dbReference type="EMBL" id="AZBU02000002">
    <property type="protein sequence ID" value="TKR94249.1"/>
    <property type="molecule type" value="Genomic_DNA"/>
</dbReference>
<dbReference type="Pfam" id="PF02784">
    <property type="entry name" value="Orn_Arg_deC_N"/>
    <property type="match status" value="1"/>
</dbReference>
<evidence type="ECO:0000256" key="5">
    <source>
        <dbReference type="ARBA" id="ARBA00023239"/>
    </source>
</evidence>
<accession>A0A4U5PCV3</accession>
<comment type="similarity">
    <text evidence="2 7">Belongs to the Orn/Lys/Arg decarboxylase class-II family.</text>
</comment>
<comment type="cofactor">
    <cofactor evidence="1">
        <name>pyridoxal 5'-phosphate</name>
        <dbReference type="ChEBI" id="CHEBI:597326"/>
    </cofactor>
</comment>
<dbReference type="OrthoDB" id="5034579at2759"/>
<dbReference type="InterPro" id="IPR002433">
    <property type="entry name" value="Orn_de-COase"/>
</dbReference>
<keyword evidence="4" id="KW-0620">Polyamine biosynthesis</keyword>
<comment type="caution">
    <text evidence="10">The sequence shown here is derived from an EMBL/GenBank/DDBJ whole genome shotgun (WGS) entry which is preliminary data.</text>
</comment>
<evidence type="ECO:0000259" key="8">
    <source>
        <dbReference type="Pfam" id="PF00278"/>
    </source>
</evidence>
<dbReference type="Proteomes" id="UP000298663">
    <property type="component" value="Unassembled WGS sequence"/>
</dbReference>
<evidence type="ECO:0008006" key="12">
    <source>
        <dbReference type="Google" id="ProtNLM"/>
    </source>
</evidence>
<evidence type="ECO:0000256" key="1">
    <source>
        <dbReference type="ARBA" id="ARBA00001933"/>
    </source>
</evidence>
<reference evidence="10 11" key="1">
    <citation type="journal article" date="2015" name="Genome Biol.">
        <title>Comparative genomics of Steinernema reveals deeply conserved gene regulatory networks.</title>
        <authorList>
            <person name="Dillman A.R."/>
            <person name="Macchietto M."/>
            <person name="Porter C.F."/>
            <person name="Rogers A."/>
            <person name="Williams B."/>
            <person name="Antoshechkin I."/>
            <person name="Lee M.M."/>
            <person name="Goodwin Z."/>
            <person name="Lu X."/>
            <person name="Lewis E.E."/>
            <person name="Goodrich-Blair H."/>
            <person name="Stock S.P."/>
            <person name="Adams B.J."/>
            <person name="Sternberg P.W."/>
            <person name="Mortazavi A."/>
        </authorList>
    </citation>
    <scope>NUCLEOTIDE SEQUENCE [LARGE SCALE GENOMIC DNA]</scope>
    <source>
        <strain evidence="10 11">ALL</strain>
    </source>
</reference>
<keyword evidence="5" id="KW-0456">Lyase</keyword>
<name>A0A4U5PCV3_STECR</name>
<dbReference type="STRING" id="34508.A0A4U5PCV3"/>
<feature type="domain" description="Orn/DAP/Arg decarboxylase 2 C-terminal" evidence="8">
    <location>
        <begin position="250"/>
        <end position="355"/>
    </location>
</feature>
<comment type="function">
    <text evidence="6">Catalyzes the first and rate-limiting step of polyamine biosynthesis that converts ornithine into putrescine, which is the precursor for the polyamines, spermidine and spermine. Polyamines are essential for cell proliferation and are implicated in cellular processes, ranging from DNA replication to apoptosis.</text>
</comment>
<dbReference type="PANTHER" id="PTHR11482">
    <property type="entry name" value="ARGININE/DIAMINOPIMELATE/ORNITHINE DECARBOXYLASE"/>
    <property type="match status" value="1"/>
</dbReference>
<reference evidence="10 11" key="2">
    <citation type="journal article" date="2019" name="G3 (Bethesda)">
        <title>Hybrid Assembly of the Genome of the Entomopathogenic Nematode Steinernema carpocapsae Identifies the X-Chromosome.</title>
        <authorList>
            <person name="Serra L."/>
            <person name="Macchietto M."/>
            <person name="Macias-Munoz A."/>
            <person name="McGill C.J."/>
            <person name="Rodriguez I.M."/>
            <person name="Rodriguez B."/>
            <person name="Murad R."/>
            <person name="Mortazavi A."/>
        </authorList>
    </citation>
    <scope>NUCLEOTIDE SEQUENCE [LARGE SCALE GENOMIC DNA]</scope>
    <source>
        <strain evidence="10 11">ALL</strain>
    </source>
</reference>
<dbReference type="InterPro" id="IPR000183">
    <property type="entry name" value="Orn/DAP/Arg_de-COase"/>
</dbReference>
<dbReference type="InterPro" id="IPR022644">
    <property type="entry name" value="De-COase2_N"/>
</dbReference>